<protein>
    <recommendedName>
        <fullName evidence="4">FAD-binding FR-type domain-containing protein</fullName>
    </recommendedName>
</protein>
<keyword evidence="6" id="KW-1185">Reference proteome</keyword>
<keyword evidence="1" id="KW-0560">Oxidoreductase</keyword>
<dbReference type="PANTHER" id="PTHR11972">
    <property type="entry name" value="NADPH OXIDASE"/>
    <property type="match status" value="1"/>
</dbReference>
<dbReference type="InterPro" id="IPR039261">
    <property type="entry name" value="FNR_nucleotide-bd"/>
</dbReference>
<comment type="caution">
    <text evidence="5">The sequence shown here is derived from an EMBL/GenBank/DDBJ whole genome shotgun (WGS) entry which is preliminary data.</text>
</comment>
<organism evidence="5 6">
    <name type="scientific">Volvox africanus</name>
    <dbReference type="NCBI Taxonomy" id="51714"/>
    <lineage>
        <taxon>Eukaryota</taxon>
        <taxon>Viridiplantae</taxon>
        <taxon>Chlorophyta</taxon>
        <taxon>core chlorophytes</taxon>
        <taxon>Chlorophyceae</taxon>
        <taxon>CS clade</taxon>
        <taxon>Chlamydomonadales</taxon>
        <taxon>Volvocaceae</taxon>
        <taxon>Volvox</taxon>
    </lineage>
</organism>
<dbReference type="Pfam" id="PF08022">
    <property type="entry name" value="FAD_binding_8"/>
    <property type="match status" value="1"/>
</dbReference>
<feature type="region of interest" description="Disordered" evidence="2">
    <location>
        <begin position="271"/>
        <end position="347"/>
    </location>
</feature>
<evidence type="ECO:0000313" key="6">
    <source>
        <dbReference type="Proteomes" id="UP001165090"/>
    </source>
</evidence>
<evidence type="ECO:0000256" key="1">
    <source>
        <dbReference type="ARBA" id="ARBA00023002"/>
    </source>
</evidence>
<feature type="transmembrane region" description="Helical" evidence="3">
    <location>
        <begin position="180"/>
        <end position="204"/>
    </location>
</feature>
<keyword evidence="3" id="KW-0472">Membrane</keyword>
<feature type="compositionally biased region" description="Low complexity" evidence="2">
    <location>
        <begin position="313"/>
        <end position="326"/>
    </location>
</feature>
<dbReference type="InterPro" id="IPR017927">
    <property type="entry name" value="FAD-bd_FR_type"/>
</dbReference>
<feature type="domain" description="FAD-binding FR-type" evidence="4">
    <location>
        <begin position="477"/>
        <end position="586"/>
    </location>
</feature>
<dbReference type="EMBL" id="BSDZ01000101">
    <property type="protein sequence ID" value="GLI70994.1"/>
    <property type="molecule type" value="Genomic_DNA"/>
</dbReference>
<feature type="transmembrane region" description="Helical" evidence="3">
    <location>
        <begin position="20"/>
        <end position="41"/>
    </location>
</feature>
<name>A0ABQ5SMI2_9CHLO</name>
<feature type="transmembrane region" description="Helical" evidence="3">
    <location>
        <begin position="83"/>
        <end position="107"/>
    </location>
</feature>
<dbReference type="PANTHER" id="PTHR11972:SF69">
    <property type="entry name" value="FERRIC REDUCTION OXIDASE 6-RELATED"/>
    <property type="match status" value="1"/>
</dbReference>
<evidence type="ECO:0000259" key="4">
    <source>
        <dbReference type="PROSITE" id="PS51384"/>
    </source>
</evidence>
<dbReference type="InterPro" id="IPR013112">
    <property type="entry name" value="FAD-bd_8"/>
</dbReference>
<evidence type="ECO:0000256" key="2">
    <source>
        <dbReference type="SAM" id="MobiDB-lite"/>
    </source>
</evidence>
<feature type="compositionally biased region" description="Low complexity" evidence="2">
    <location>
        <begin position="712"/>
        <end position="737"/>
    </location>
</feature>
<dbReference type="Proteomes" id="UP001165090">
    <property type="component" value="Unassembled WGS sequence"/>
</dbReference>
<dbReference type="CDD" id="cd06186">
    <property type="entry name" value="NOX_Duox_like_FAD_NADP"/>
    <property type="match status" value="1"/>
</dbReference>
<sequence>MATPSRSSAAAMHRFALRAAHATLLIIIGAGAITFAFFYTITPTRWYNVRATELVTWRNTLILQYKFANATTGKTTPLLSGGLSFILIWQWCGTLAVALGTAGMLWLSSSSATGTANATANPPRTASPPKMYPERQNNSSCARSCWSFPAARAAAIKQAIMRVRRLLRYQVPPRSLWRRLLGPGGLTLLDWLLVLLWFGLHLMWMREMTMRVLDSRSTTRPPAKGTAVVVRSPPLIKAPSSSAVTNRSSNSFIAPPPKFMLPSPSVASINASSNGTANGGAVRRSLQTTPSAPAAAGAPAGGAGNTVTGSPGGNFSSSPSAAKTPSSRPPPAKAVAPPPPAKKLKPLPAVVQDRVSNSLRPLSMCQPLRTYWHLVSPSTQVGLADWTSCCSSFPFPDATSSTGFWDPISPPSSSTTGGLESAPCWYTPCMELPTWASGRATACVFLYLLDVVLRTIQQNFNCVRLVGRTAADEHCNNQFCRNEGAAIARVSSEAVLLSLSIPCHQSLRWVGADMVFLNVPAISWWQWHPFTITSAPGEGPGSENQMEIRIKSYNRWTKALISQVSSNPRFSLTLYVSGPYDSGNRKWITDFDTHVFVADDIGITPVLGMLAELLAFRRRQFAAAAAAATANDANADNRSVGMRRAILIWVSRTMDELRALPEDILQEASMKEPWLDLRLYLSAPSVASAVKVPDIITTDKAYGENKGVQLQPSGVSRSNSGSSSPSPKADPIASPASVVSSPSDGVVFAGSSPPVAATATASAVTTAASLGLEALHGVASRPLSHPYMFNPLIWMVAVLLGFGGGFAGLICAQAYDAHKSRTVALRQDFSYMGMLQFSALGLGATLPPAVLMLGLHLYRRLARSSSWPRSGSGSKTSISLFERGSFNCKEVPAMVPFGNGPSTTGTQLLPAPTLTSYIAEGRPNLAALLHQIAITGSTCSTCNISASLSRSESNSSSQSGEDGCKEAGVEAARVAVYAGGPKPLVGSVEETCASHNGLWGRKDRAYLHFTFITHEL</sequence>
<evidence type="ECO:0000256" key="3">
    <source>
        <dbReference type="SAM" id="Phobius"/>
    </source>
</evidence>
<proteinExistence type="predicted"/>
<feature type="region of interest" description="Disordered" evidence="2">
    <location>
        <begin position="113"/>
        <end position="134"/>
    </location>
</feature>
<keyword evidence="3" id="KW-0812">Transmembrane</keyword>
<feature type="transmembrane region" description="Helical" evidence="3">
    <location>
        <begin position="792"/>
        <end position="815"/>
    </location>
</feature>
<accession>A0ABQ5SMI2</accession>
<feature type="compositionally biased region" description="Pro residues" evidence="2">
    <location>
        <begin position="327"/>
        <end position="341"/>
    </location>
</feature>
<dbReference type="Gene3D" id="3.40.50.80">
    <property type="entry name" value="Nucleotide-binding domain of ferredoxin-NADP reductase (FNR) module"/>
    <property type="match status" value="1"/>
</dbReference>
<reference evidence="5 6" key="1">
    <citation type="journal article" date="2023" name="IScience">
        <title>Expanded male sex-determining region conserved during the evolution of homothallism in the green alga Volvox.</title>
        <authorList>
            <person name="Yamamoto K."/>
            <person name="Matsuzaki R."/>
            <person name="Mahakham W."/>
            <person name="Heman W."/>
            <person name="Sekimoto H."/>
            <person name="Kawachi M."/>
            <person name="Minakuchi Y."/>
            <person name="Toyoda A."/>
            <person name="Nozaki H."/>
        </authorList>
    </citation>
    <scope>NUCLEOTIDE SEQUENCE [LARGE SCALE GENOMIC DNA]</scope>
    <source>
        <strain evidence="5 6">NIES-4468</strain>
    </source>
</reference>
<dbReference type="InterPro" id="IPR050369">
    <property type="entry name" value="RBOH/FRE"/>
</dbReference>
<feature type="region of interest" description="Disordered" evidence="2">
    <location>
        <begin position="706"/>
        <end position="737"/>
    </location>
</feature>
<gene>
    <name evidence="5" type="ORF">VaNZ11_016103</name>
</gene>
<dbReference type="SUPFAM" id="SSF52343">
    <property type="entry name" value="Ferredoxin reductase-like, C-terminal NADP-linked domain"/>
    <property type="match status" value="1"/>
</dbReference>
<dbReference type="PROSITE" id="PS51384">
    <property type="entry name" value="FAD_FR"/>
    <property type="match status" value="1"/>
</dbReference>
<evidence type="ECO:0000313" key="5">
    <source>
        <dbReference type="EMBL" id="GLI70994.1"/>
    </source>
</evidence>
<keyword evidence="3" id="KW-1133">Transmembrane helix</keyword>
<feature type="compositionally biased region" description="Low complexity" evidence="2">
    <location>
        <begin position="113"/>
        <end position="129"/>
    </location>
</feature>
<feature type="transmembrane region" description="Helical" evidence="3">
    <location>
        <begin position="835"/>
        <end position="858"/>
    </location>
</feature>